<dbReference type="RefSeq" id="WP_219352676.1">
    <property type="nucleotide sequence ID" value="NZ_CP080034.1"/>
</dbReference>
<reference evidence="2 3" key="1">
    <citation type="submission" date="2021-07" db="EMBL/GenBank/DDBJ databases">
        <title>Isolation and characterization of bacteria from a gold mining with a capacity of golden bioaccumulation.</title>
        <authorList>
            <person name="Yang X.J."/>
        </authorList>
    </citation>
    <scope>NUCLEOTIDE SEQUENCE [LARGE SCALE GENOMIC DNA]</scope>
    <source>
        <strain evidence="2 3">Au29</strain>
    </source>
</reference>
<evidence type="ECO:0000256" key="1">
    <source>
        <dbReference type="SAM" id="Phobius"/>
    </source>
</evidence>
<protein>
    <submittedName>
        <fullName evidence="2">Uncharacterized protein</fullName>
    </submittedName>
</protein>
<organism evidence="2 3">
    <name type="scientific">Brevundimonas nasdae</name>
    <dbReference type="NCBI Taxonomy" id="172043"/>
    <lineage>
        <taxon>Bacteria</taxon>
        <taxon>Pseudomonadati</taxon>
        <taxon>Pseudomonadota</taxon>
        <taxon>Alphaproteobacteria</taxon>
        <taxon>Caulobacterales</taxon>
        <taxon>Caulobacteraceae</taxon>
        <taxon>Brevundimonas</taxon>
    </lineage>
</organism>
<name>A0ABX8TF15_9CAUL</name>
<keyword evidence="1" id="KW-0812">Transmembrane</keyword>
<sequence length="52" mass="5440">MDGVKLAVIAIMCALFTATLVIGIGGAVLRSDKTPRASTTVEQQPSMTAELY</sequence>
<keyword evidence="3" id="KW-1185">Reference proteome</keyword>
<evidence type="ECO:0000313" key="3">
    <source>
        <dbReference type="Proteomes" id="UP000824334"/>
    </source>
</evidence>
<keyword evidence="1" id="KW-1133">Transmembrane helix</keyword>
<keyword evidence="1" id="KW-0472">Membrane</keyword>
<feature type="transmembrane region" description="Helical" evidence="1">
    <location>
        <begin position="6"/>
        <end position="29"/>
    </location>
</feature>
<dbReference type="GeneID" id="94376503"/>
<dbReference type="Proteomes" id="UP000824334">
    <property type="component" value="Chromosome"/>
</dbReference>
<evidence type="ECO:0000313" key="2">
    <source>
        <dbReference type="EMBL" id="QYC09776.1"/>
    </source>
</evidence>
<accession>A0ABX8TF15</accession>
<proteinExistence type="predicted"/>
<gene>
    <name evidence="2" type="ORF">KWG56_14535</name>
</gene>
<dbReference type="EMBL" id="CP080034">
    <property type="protein sequence ID" value="QYC09776.1"/>
    <property type="molecule type" value="Genomic_DNA"/>
</dbReference>